<keyword evidence="15" id="KW-1185">Reference proteome</keyword>
<keyword evidence="7 13" id="KW-0862">Zinc</keyword>
<comment type="similarity">
    <text evidence="1 13">Belongs to the class-II aminoacyl-tRNA synthetase family.</text>
</comment>
<comment type="cofactor">
    <cofactor evidence="13">
        <name>Zn(2+)</name>
        <dbReference type="ChEBI" id="CHEBI:29105"/>
    </cofactor>
    <text evidence="13">Binds 1 zinc ion per subunit.</text>
</comment>
<dbReference type="GO" id="GO:0006435">
    <property type="term" value="P:threonyl-tRNA aminoacylation"/>
    <property type="evidence" value="ECO:0007669"/>
    <property type="project" value="UniProtKB-UniRule"/>
</dbReference>
<feature type="binding site" evidence="13">
    <location>
        <position position="372"/>
    </location>
    <ligand>
        <name>Zn(2+)</name>
        <dbReference type="ChEBI" id="CHEBI:29105"/>
        <note>catalytic</note>
    </ligand>
</feature>
<dbReference type="SUPFAM" id="SSF55186">
    <property type="entry name" value="ThrRS/AlaRS common domain"/>
    <property type="match status" value="1"/>
</dbReference>
<evidence type="ECO:0000256" key="10">
    <source>
        <dbReference type="ARBA" id="ARBA00022917"/>
    </source>
</evidence>
<dbReference type="InterPro" id="IPR004154">
    <property type="entry name" value="Anticodon-bd"/>
</dbReference>
<dbReference type="NCBIfam" id="TIGR00418">
    <property type="entry name" value="thrS"/>
    <property type="match status" value="1"/>
</dbReference>
<dbReference type="InterPro" id="IPR045864">
    <property type="entry name" value="aa-tRNA-synth_II/BPL/LPL"/>
</dbReference>
<dbReference type="InterPro" id="IPR018163">
    <property type="entry name" value="Thr/Ala-tRNA-synth_IIc_edit"/>
</dbReference>
<comment type="subunit">
    <text evidence="13">Homodimer.</text>
</comment>
<keyword evidence="4 13" id="KW-0436">Ligase</keyword>
<evidence type="ECO:0000256" key="5">
    <source>
        <dbReference type="ARBA" id="ARBA00022723"/>
    </source>
</evidence>
<dbReference type="CDD" id="cd00860">
    <property type="entry name" value="ThrRS_anticodon"/>
    <property type="match status" value="1"/>
</dbReference>
<keyword evidence="6 13" id="KW-0547">Nucleotide-binding</keyword>
<dbReference type="Gene3D" id="3.40.50.800">
    <property type="entry name" value="Anticodon-binding domain"/>
    <property type="match status" value="1"/>
</dbReference>
<dbReference type="PROSITE" id="PS50862">
    <property type="entry name" value="AA_TRNA_LIGASE_II"/>
    <property type="match status" value="1"/>
</dbReference>
<dbReference type="InterPro" id="IPR047246">
    <property type="entry name" value="ThrRS_anticodon"/>
</dbReference>
<dbReference type="PANTHER" id="PTHR11451:SF44">
    <property type="entry name" value="THREONINE--TRNA LIGASE, CHLOROPLASTIC_MITOCHONDRIAL 2"/>
    <property type="match status" value="1"/>
</dbReference>
<dbReference type="GO" id="GO:0046872">
    <property type="term" value="F:metal ion binding"/>
    <property type="evidence" value="ECO:0007669"/>
    <property type="project" value="UniProtKB-KW"/>
</dbReference>
<comment type="catalytic activity">
    <reaction evidence="12 13">
        <text>tRNA(Thr) + L-threonine + ATP = L-threonyl-tRNA(Thr) + AMP + diphosphate + H(+)</text>
        <dbReference type="Rhea" id="RHEA:24624"/>
        <dbReference type="Rhea" id="RHEA-COMP:9670"/>
        <dbReference type="Rhea" id="RHEA-COMP:9704"/>
        <dbReference type="ChEBI" id="CHEBI:15378"/>
        <dbReference type="ChEBI" id="CHEBI:30616"/>
        <dbReference type="ChEBI" id="CHEBI:33019"/>
        <dbReference type="ChEBI" id="CHEBI:57926"/>
        <dbReference type="ChEBI" id="CHEBI:78442"/>
        <dbReference type="ChEBI" id="CHEBI:78534"/>
        <dbReference type="ChEBI" id="CHEBI:456215"/>
        <dbReference type="EC" id="6.1.1.3"/>
    </reaction>
</comment>
<dbReference type="Gene3D" id="3.30.54.20">
    <property type="match status" value="1"/>
</dbReference>
<keyword evidence="10 13" id="KW-0648">Protein biosynthesis</keyword>
<dbReference type="KEGG" id="gak:X907_0629"/>
<comment type="subcellular location">
    <subcellularLocation>
        <location evidence="13">Cytoplasm</location>
    </subcellularLocation>
</comment>
<dbReference type="Pfam" id="PF03129">
    <property type="entry name" value="HGTP_anticodon"/>
    <property type="match status" value="1"/>
</dbReference>
<evidence type="ECO:0000256" key="11">
    <source>
        <dbReference type="ARBA" id="ARBA00023146"/>
    </source>
</evidence>
<dbReference type="InterPro" id="IPR002314">
    <property type="entry name" value="aa-tRNA-synt_IIb"/>
</dbReference>
<dbReference type="InterPro" id="IPR012947">
    <property type="entry name" value="tRNA_SAD"/>
</dbReference>
<reference evidence="14 15" key="1">
    <citation type="submission" date="2016-12" db="EMBL/GenBank/DDBJ databases">
        <title>The genome of dimorphic prosthecate Glycocaulis alkaliphilus 6b-8t, isolated from crude oil dictates its adaptability in petroleum environments.</title>
        <authorList>
            <person name="Wu X.-L."/>
            <person name="Geng S."/>
        </authorList>
    </citation>
    <scope>NUCLEOTIDE SEQUENCE [LARGE SCALE GENOMIC DNA]</scope>
    <source>
        <strain evidence="14 15">6B-8</strain>
    </source>
</reference>
<evidence type="ECO:0000256" key="4">
    <source>
        <dbReference type="ARBA" id="ARBA00022598"/>
    </source>
</evidence>
<dbReference type="PRINTS" id="PR01047">
    <property type="entry name" value="TRNASYNTHTHR"/>
</dbReference>
<name>A0A3T0E6Y3_9PROT</name>
<evidence type="ECO:0000256" key="9">
    <source>
        <dbReference type="ARBA" id="ARBA00022884"/>
    </source>
</evidence>
<dbReference type="InterPro" id="IPR002320">
    <property type="entry name" value="Thr-tRNA-ligase_IIa"/>
</dbReference>
<comment type="caution">
    <text evidence="13">Lacks conserved residue(s) required for the propagation of feature annotation.</text>
</comment>
<dbReference type="SUPFAM" id="SSF52954">
    <property type="entry name" value="Class II aaRS ABD-related"/>
    <property type="match status" value="1"/>
</dbReference>
<sequence>MESGHGLVQRTRLNPVPYRSPFTVKKPMSQQDFPLDTKRHTAAHLMAAAVKEIWPEARFGVGPATATGFYYDINLPNTLTPEDLATIEKRMKEMRKERITMVREELPIDSAIEYMRREGQDFKVELLELLRDKGSTAIAKETGDESVAGDGLDSVSFYKLGDFVDLCRGPHVDHSGQVGHFKLRSIAGAYWRGDAKNPQLQRIHALCFDTKEELDAEILRLEEQAKRDHRKIGKELGLFTIVEEVGAGLPLWLPAGNVIRDELEHLARQEERAAGYQRVSTPHITKGELYHKSGHLPYYAEDMYAPIMIDEQEYYLRPMNCPHHHMIYAHDQWSYRDLPVRLSEYGQVYRYEASGGLSGLMRVRGFCQNDAHIYCREDQAKDEFLAVMHMHAKYYRMFGIEDFWMRLSLPDFDNLDKYVDDTQGWMKALGILKEAMDESGYPYKEVDGEAAFYGPKVDFMAKSVVGTEYAISTNQLDFMATKRFDLEYTSEDGSKQPVYVIHRAPLGSHERFVAFLIEHYAGKFPVWLAPVQAVVIPIADRHEEYARKVQQRLFNAETKSVHSGIRAEADLAGERMQKKIRNAQNRKIPYMLVVGDAEAEAGTVALRHRDHGDLGTVSVDDVIARITREINTREDQPA</sequence>
<feature type="binding site" evidence="13">
    <location>
        <position position="321"/>
    </location>
    <ligand>
        <name>Zn(2+)</name>
        <dbReference type="ChEBI" id="CHEBI:29105"/>
        <note>catalytic</note>
    </ligand>
</feature>
<dbReference type="SMART" id="SM00863">
    <property type="entry name" value="tRNA_SAD"/>
    <property type="match status" value="1"/>
</dbReference>
<dbReference type="GO" id="GO:0005737">
    <property type="term" value="C:cytoplasm"/>
    <property type="evidence" value="ECO:0007669"/>
    <property type="project" value="UniProtKB-SubCell"/>
</dbReference>
<dbReference type="CDD" id="cd00771">
    <property type="entry name" value="ThrRS_core"/>
    <property type="match status" value="1"/>
</dbReference>
<evidence type="ECO:0000256" key="8">
    <source>
        <dbReference type="ARBA" id="ARBA00022840"/>
    </source>
</evidence>
<dbReference type="Pfam" id="PF07973">
    <property type="entry name" value="tRNA_SAD"/>
    <property type="match status" value="1"/>
</dbReference>
<evidence type="ECO:0000313" key="14">
    <source>
        <dbReference type="EMBL" id="AZU03175.1"/>
    </source>
</evidence>
<dbReference type="InterPro" id="IPR006195">
    <property type="entry name" value="aa-tRNA-synth_II"/>
</dbReference>
<evidence type="ECO:0000256" key="6">
    <source>
        <dbReference type="ARBA" id="ARBA00022741"/>
    </source>
</evidence>
<dbReference type="Pfam" id="PF00587">
    <property type="entry name" value="tRNA-synt_2b"/>
    <property type="match status" value="1"/>
</dbReference>
<evidence type="ECO:0000256" key="12">
    <source>
        <dbReference type="ARBA" id="ARBA00049515"/>
    </source>
</evidence>
<proteinExistence type="inferred from homology"/>
<keyword evidence="3 13" id="KW-0820">tRNA-binding</keyword>
<dbReference type="Gene3D" id="3.30.930.10">
    <property type="entry name" value="Bira Bifunctional Protein, Domain 2"/>
    <property type="match status" value="1"/>
</dbReference>
<dbReference type="FunFam" id="3.30.930.10:FF:000002">
    <property type="entry name" value="Threonine--tRNA ligase"/>
    <property type="match status" value="1"/>
</dbReference>
<evidence type="ECO:0000256" key="7">
    <source>
        <dbReference type="ARBA" id="ARBA00022833"/>
    </source>
</evidence>
<dbReference type="InterPro" id="IPR036621">
    <property type="entry name" value="Anticodon-bd_dom_sf"/>
</dbReference>
<accession>A0A3T0E6Y3</accession>
<keyword evidence="5 13" id="KW-0479">Metal-binding</keyword>
<evidence type="ECO:0000256" key="1">
    <source>
        <dbReference type="ARBA" id="ARBA00008226"/>
    </source>
</evidence>
<dbReference type="SUPFAM" id="SSF55681">
    <property type="entry name" value="Class II aaRS and biotin synthetases"/>
    <property type="match status" value="1"/>
</dbReference>
<dbReference type="EMBL" id="CP018911">
    <property type="protein sequence ID" value="AZU03175.1"/>
    <property type="molecule type" value="Genomic_DNA"/>
</dbReference>
<dbReference type="InterPro" id="IPR033728">
    <property type="entry name" value="ThrRS_core"/>
</dbReference>
<keyword evidence="2 13" id="KW-0963">Cytoplasm</keyword>
<evidence type="ECO:0000256" key="2">
    <source>
        <dbReference type="ARBA" id="ARBA00022490"/>
    </source>
</evidence>
<evidence type="ECO:0000256" key="3">
    <source>
        <dbReference type="ARBA" id="ARBA00022555"/>
    </source>
</evidence>
<keyword evidence="11 13" id="KW-0030">Aminoacyl-tRNA synthetase</keyword>
<dbReference type="EC" id="6.1.1.3" evidence="13"/>
<keyword evidence="8 13" id="KW-0067">ATP-binding</keyword>
<evidence type="ECO:0000256" key="13">
    <source>
        <dbReference type="HAMAP-Rule" id="MF_00184"/>
    </source>
</evidence>
<feature type="binding site" evidence="13">
    <location>
        <position position="502"/>
    </location>
    <ligand>
        <name>Zn(2+)</name>
        <dbReference type="ChEBI" id="CHEBI:29105"/>
        <note>catalytic</note>
    </ligand>
</feature>
<dbReference type="Gene3D" id="3.30.980.10">
    <property type="entry name" value="Threonyl-trna Synthetase, Chain A, domain 2"/>
    <property type="match status" value="1"/>
</dbReference>
<gene>
    <name evidence="13" type="primary">thrS</name>
    <name evidence="14" type="ORF">X907_0629</name>
</gene>
<evidence type="ECO:0000313" key="15">
    <source>
        <dbReference type="Proteomes" id="UP000286954"/>
    </source>
</evidence>
<dbReference type="HAMAP" id="MF_00184">
    <property type="entry name" value="Thr_tRNA_synth"/>
    <property type="match status" value="1"/>
</dbReference>
<dbReference type="GO" id="GO:0000049">
    <property type="term" value="F:tRNA binding"/>
    <property type="evidence" value="ECO:0007669"/>
    <property type="project" value="UniProtKB-KW"/>
</dbReference>
<keyword evidence="9 13" id="KW-0694">RNA-binding</keyword>
<dbReference type="FunFam" id="3.40.50.800:FF:000001">
    <property type="entry name" value="Threonine--tRNA ligase"/>
    <property type="match status" value="1"/>
</dbReference>
<protein>
    <recommendedName>
        <fullName evidence="13">Threonine--tRNA ligase</fullName>
        <ecNumber evidence="13">6.1.1.3</ecNumber>
    </recommendedName>
    <alternativeName>
        <fullName evidence="13">Threonyl-tRNA synthetase</fullName>
        <shortName evidence="13">ThrRS</shortName>
    </alternativeName>
</protein>
<dbReference type="GO" id="GO:0005524">
    <property type="term" value="F:ATP binding"/>
    <property type="evidence" value="ECO:0007669"/>
    <property type="project" value="UniProtKB-UniRule"/>
</dbReference>
<dbReference type="GO" id="GO:0004829">
    <property type="term" value="F:threonine-tRNA ligase activity"/>
    <property type="evidence" value="ECO:0007669"/>
    <property type="project" value="UniProtKB-UniRule"/>
</dbReference>
<dbReference type="Proteomes" id="UP000286954">
    <property type="component" value="Chromosome"/>
</dbReference>
<organism evidence="14 15">
    <name type="scientific">Glycocaulis alkaliphilus</name>
    <dbReference type="NCBI Taxonomy" id="1434191"/>
    <lineage>
        <taxon>Bacteria</taxon>
        <taxon>Pseudomonadati</taxon>
        <taxon>Pseudomonadota</taxon>
        <taxon>Alphaproteobacteria</taxon>
        <taxon>Maricaulales</taxon>
        <taxon>Maricaulaceae</taxon>
        <taxon>Glycocaulis</taxon>
    </lineage>
</organism>
<dbReference type="AlphaFoldDB" id="A0A3T0E6Y3"/>
<dbReference type="PANTHER" id="PTHR11451">
    <property type="entry name" value="THREONINE-TRNA LIGASE"/>
    <property type="match status" value="1"/>
</dbReference>